<feature type="compositionally biased region" description="Low complexity" evidence="1">
    <location>
        <begin position="184"/>
        <end position="193"/>
    </location>
</feature>
<keyword evidence="3" id="KW-1185">Reference proteome</keyword>
<name>A0A238UZQ6_9PSEU</name>
<feature type="region of interest" description="Disordered" evidence="1">
    <location>
        <begin position="98"/>
        <end position="136"/>
    </location>
</feature>
<dbReference type="AlphaFoldDB" id="A0A238UZQ6"/>
<gene>
    <name evidence="2" type="ORF">SAMN06265360_10175</name>
</gene>
<sequence length="199" mass="22957">MWFRLVRQKEFVNLYELTRIDVGYRTGGRRILVLSDVLSTGRAPLMDFQMDRRMWDLVYNGILHSVAGGVRVNRNAWRELELDQVDALTTCEERAQRFHEADRKGRSSEAREFLAEKRQEAEERGDSPLEKLIPTATLTDEQVRGVMRDDRMRWLLETFDLTPDSSIDVFRETFPEVNGHTVPDESSSSGSADDSGDRS</sequence>
<evidence type="ECO:0000256" key="1">
    <source>
        <dbReference type="SAM" id="MobiDB-lite"/>
    </source>
</evidence>
<evidence type="ECO:0000313" key="2">
    <source>
        <dbReference type="EMBL" id="SNR27478.1"/>
    </source>
</evidence>
<feature type="compositionally biased region" description="Basic and acidic residues" evidence="1">
    <location>
        <begin position="98"/>
        <end position="129"/>
    </location>
</feature>
<reference evidence="3" key="1">
    <citation type="submission" date="2017-06" db="EMBL/GenBank/DDBJ databases">
        <authorList>
            <person name="Varghese N."/>
            <person name="Submissions S."/>
        </authorList>
    </citation>
    <scope>NUCLEOTIDE SEQUENCE [LARGE SCALE GENOMIC DNA]</scope>
    <source>
        <strain evidence="3">DSM 45207</strain>
    </source>
</reference>
<evidence type="ECO:0000313" key="3">
    <source>
        <dbReference type="Proteomes" id="UP000198348"/>
    </source>
</evidence>
<dbReference type="Proteomes" id="UP000198348">
    <property type="component" value="Unassembled WGS sequence"/>
</dbReference>
<protein>
    <submittedName>
        <fullName evidence="2">Uncharacterized protein</fullName>
    </submittedName>
</protein>
<proteinExistence type="predicted"/>
<feature type="region of interest" description="Disordered" evidence="1">
    <location>
        <begin position="176"/>
        <end position="199"/>
    </location>
</feature>
<organism evidence="2 3">
    <name type="scientific">Haloechinothrix alba</name>
    <dbReference type="NCBI Taxonomy" id="664784"/>
    <lineage>
        <taxon>Bacteria</taxon>
        <taxon>Bacillati</taxon>
        <taxon>Actinomycetota</taxon>
        <taxon>Actinomycetes</taxon>
        <taxon>Pseudonocardiales</taxon>
        <taxon>Pseudonocardiaceae</taxon>
        <taxon>Haloechinothrix</taxon>
    </lineage>
</organism>
<dbReference type="EMBL" id="FZNW01000001">
    <property type="protein sequence ID" value="SNR27478.1"/>
    <property type="molecule type" value="Genomic_DNA"/>
</dbReference>
<accession>A0A238UZQ6</accession>